<evidence type="ECO:0000313" key="6">
    <source>
        <dbReference type="EMBL" id="QPQ55117.1"/>
    </source>
</evidence>
<dbReference type="AlphaFoldDB" id="A0A7T2LMI1"/>
<dbReference type="Gene3D" id="1.10.287.470">
    <property type="entry name" value="Helix hairpin bin"/>
    <property type="match status" value="1"/>
</dbReference>
<dbReference type="Gene3D" id="2.40.30.170">
    <property type="match status" value="1"/>
</dbReference>
<organism evidence="6 7">
    <name type="scientific">Allosphingosinicella flava</name>
    <dbReference type="NCBI Taxonomy" id="2771430"/>
    <lineage>
        <taxon>Bacteria</taxon>
        <taxon>Pseudomonadati</taxon>
        <taxon>Pseudomonadota</taxon>
        <taxon>Alphaproteobacteria</taxon>
        <taxon>Sphingomonadales</taxon>
        <taxon>Sphingomonadaceae</taxon>
        <taxon>Allosphingosinicella</taxon>
    </lineage>
</organism>
<name>A0A7T2LMI1_9SPHN</name>
<comment type="similarity">
    <text evidence="1">Belongs to the membrane fusion protein (MFP) (TC 8.A.1) family.</text>
</comment>
<dbReference type="PANTHER" id="PTHR30469:SF16">
    <property type="entry name" value="HAE1 FAMILY EFFLUX PUMP MFP COMPONENT"/>
    <property type="match status" value="1"/>
</dbReference>
<dbReference type="SUPFAM" id="SSF111369">
    <property type="entry name" value="HlyD-like secretion proteins"/>
    <property type="match status" value="1"/>
</dbReference>
<dbReference type="EMBL" id="CP065592">
    <property type="protein sequence ID" value="QPQ55117.1"/>
    <property type="molecule type" value="Genomic_DNA"/>
</dbReference>
<dbReference type="GO" id="GO:0015562">
    <property type="term" value="F:efflux transmembrane transporter activity"/>
    <property type="evidence" value="ECO:0007669"/>
    <property type="project" value="TreeGrafter"/>
</dbReference>
<dbReference type="KEGG" id="sflv:IC614_00360"/>
<dbReference type="Gene3D" id="2.40.50.100">
    <property type="match status" value="1"/>
</dbReference>
<protein>
    <submittedName>
        <fullName evidence="6">Efflux RND transporter periplasmic adaptor subunit</fullName>
    </submittedName>
</protein>
<dbReference type="InterPro" id="IPR058792">
    <property type="entry name" value="Beta-barrel_RND_2"/>
</dbReference>
<accession>A0A7T2LMI1</accession>
<dbReference type="Proteomes" id="UP000594873">
    <property type="component" value="Chromosome"/>
</dbReference>
<feature type="domain" description="YknX-like C-terminal permuted SH3-like" evidence="5">
    <location>
        <begin position="269"/>
        <end position="336"/>
    </location>
</feature>
<evidence type="ECO:0000256" key="1">
    <source>
        <dbReference type="ARBA" id="ARBA00009477"/>
    </source>
</evidence>
<feature type="domain" description="CusB-like beta-barrel" evidence="4">
    <location>
        <begin position="190"/>
        <end position="264"/>
    </location>
</feature>
<proteinExistence type="inferred from homology"/>
<evidence type="ECO:0000259" key="3">
    <source>
        <dbReference type="Pfam" id="PF25917"/>
    </source>
</evidence>
<keyword evidence="7" id="KW-1185">Reference proteome</keyword>
<dbReference type="Pfam" id="PF25989">
    <property type="entry name" value="YknX_C"/>
    <property type="match status" value="1"/>
</dbReference>
<feature type="domain" description="Multidrug resistance protein MdtA-like barrel-sandwich hybrid" evidence="3">
    <location>
        <begin position="56"/>
        <end position="181"/>
    </location>
</feature>
<dbReference type="NCBIfam" id="TIGR01730">
    <property type="entry name" value="RND_mfp"/>
    <property type="match status" value="1"/>
</dbReference>
<dbReference type="InterPro" id="IPR058625">
    <property type="entry name" value="MdtA-like_BSH"/>
</dbReference>
<sequence length="354" mass="37225">MSRTKALALALVAFLSACSEAEGGRDRPPPLVKAEPATTMRFVERIEAVGTALANEQVTLAAPVTERIVRLNFDDGAYVTRGQTIAVLAQGQESAELSGAQARAREADQQLRRVQALRERGFATVSSLDTQAALAAQARAQAAGAEASIGDRVIRAPFSGWVSLRTISPGAVVSAGTEIATISDVSSVKLDFPVPETVLSALQPGLGIEAVSAAYPDQPFRGRIATIDPVIDPDSRAVTVRARLPNPDRRLKPGMLLTVAIETAQRMGLSVPELAVVGEGDKRFVYTIAPDGKAKRTEVRTGLRSGGRIEIVEGLKPGQQVVTEGVVKLSDGMKVRLAGAKNAVPAGQPKGKAR</sequence>
<dbReference type="RefSeq" id="WP_200971793.1">
    <property type="nucleotide sequence ID" value="NZ_CP065592.1"/>
</dbReference>
<dbReference type="Gene3D" id="2.40.420.20">
    <property type="match status" value="1"/>
</dbReference>
<keyword evidence="2" id="KW-0732">Signal</keyword>
<gene>
    <name evidence="6" type="ORF">IC614_00360</name>
</gene>
<dbReference type="PANTHER" id="PTHR30469">
    <property type="entry name" value="MULTIDRUG RESISTANCE PROTEIN MDTA"/>
    <property type="match status" value="1"/>
</dbReference>
<evidence type="ECO:0000313" key="7">
    <source>
        <dbReference type="Proteomes" id="UP000594873"/>
    </source>
</evidence>
<dbReference type="Pfam" id="PF25917">
    <property type="entry name" value="BSH_RND"/>
    <property type="match status" value="1"/>
</dbReference>
<dbReference type="GO" id="GO:1990281">
    <property type="term" value="C:efflux pump complex"/>
    <property type="evidence" value="ECO:0007669"/>
    <property type="project" value="TreeGrafter"/>
</dbReference>
<reference evidence="6 7" key="1">
    <citation type="submission" date="2020-11" db="EMBL/GenBank/DDBJ databases">
        <title>Genome seq and assembly of Sphingosinicella sp.</title>
        <authorList>
            <person name="Chhetri G."/>
        </authorList>
    </citation>
    <scope>NUCLEOTIDE SEQUENCE [LARGE SCALE GENOMIC DNA]</scope>
    <source>
        <strain evidence="6 7">UDD2</strain>
    </source>
</reference>
<evidence type="ECO:0000259" key="5">
    <source>
        <dbReference type="Pfam" id="PF25989"/>
    </source>
</evidence>
<dbReference type="InterPro" id="IPR058637">
    <property type="entry name" value="YknX-like_C"/>
</dbReference>
<feature type="signal peptide" evidence="2">
    <location>
        <begin position="1"/>
        <end position="21"/>
    </location>
</feature>
<dbReference type="Pfam" id="PF25954">
    <property type="entry name" value="Beta-barrel_RND_2"/>
    <property type="match status" value="1"/>
</dbReference>
<dbReference type="InterPro" id="IPR006143">
    <property type="entry name" value="RND_pump_MFP"/>
</dbReference>
<dbReference type="FunFam" id="2.40.30.170:FF:000010">
    <property type="entry name" value="Efflux RND transporter periplasmic adaptor subunit"/>
    <property type="match status" value="1"/>
</dbReference>
<dbReference type="PROSITE" id="PS51257">
    <property type="entry name" value="PROKAR_LIPOPROTEIN"/>
    <property type="match status" value="1"/>
</dbReference>
<evidence type="ECO:0000259" key="4">
    <source>
        <dbReference type="Pfam" id="PF25954"/>
    </source>
</evidence>
<evidence type="ECO:0000256" key="2">
    <source>
        <dbReference type="SAM" id="SignalP"/>
    </source>
</evidence>
<feature type="chain" id="PRO_5032343862" evidence="2">
    <location>
        <begin position="22"/>
        <end position="354"/>
    </location>
</feature>